<evidence type="ECO:0000259" key="8">
    <source>
        <dbReference type="PROSITE" id="PS51900"/>
    </source>
</evidence>
<dbReference type="Gene3D" id="1.10.150.130">
    <property type="match status" value="1"/>
</dbReference>
<feature type="domain" description="Tyr recombinase" evidence="7">
    <location>
        <begin position="93"/>
        <end position="212"/>
    </location>
</feature>
<dbReference type="Pfam" id="PF00589">
    <property type="entry name" value="Phage_integrase"/>
    <property type="match status" value="1"/>
</dbReference>
<feature type="domain" description="Core-binding (CB)" evidence="8">
    <location>
        <begin position="1"/>
        <end position="72"/>
    </location>
</feature>
<sequence>MADQRTRRSRLAHFHGWCAERGIQTPQTVTHAHVARFQRHLFLYRKANGAPMAVNGQRVALFTVEMFFRWLVRQGVMTSNPAADLELPRRTDDLREPLTLQEMETVLALPDIETAEGLRDRACLELFYATGIRRVELTNLHQSDLDRTRGTLHVRLGKGKKDRFVPIGERALAWVTQYEREARPELLSDPSVKRHPVSRIKATPRFTHPGSV</sequence>
<dbReference type="STRING" id="1121013.GCA_000426365_00858"/>
<gene>
    <name evidence="9" type="ORF">P873_12325</name>
</gene>
<evidence type="ECO:0000256" key="4">
    <source>
        <dbReference type="ARBA" id="ARBA00023172"/>
    </source>
</evidence>
<dbReference type="InterPro" id="IPR013762">
    <property type="entry name" value="Integrase-like_cat_sf"/>
</dbReference>
<dbReference type="InterPro" id="IPR010998">
    <property type="entry name" value="Integrase_recombinase_N"/>
</dbReference>
<dbReference type="InterPro" id="IPR011010">
    <property type="entry name" value="DNA_brk_join_enz"/>
</dbReference>
<dbReference type="AlphaFoldDB" id="A0A091B8V5"/>
<name>A0A091B8V5_9GAMM</name>
<evidence type="ECO:0000256" key="1">
    <source>
        <dbReference type="ARBA" id="ARBA00008857"/>
    </source>
</evidence>
<keyword evidence="3 5" id="KW-0238">DNA-binding</keyword>
<feature type="region of interest" description="Disordered" evidence="6">
    <location>
        <begin position="186"/>
        <end position="212"/>
    </location>
</feature>
<dbReference type="RefSeq" id="WP_051239488.1">
    <property type="nucleotide sequence ID" value="NZ_AUFF01000002.1"/>
</dbReference>
<dbReference type="Proteomes" id="UP000029391">
    <property type="component" value="Unassembled WGS sequence"/>
</dbReference>
<dbReference type="EMBL" id="AWXU01000041">
    <property type="protein sequence ID" value="KFN49073.1"/>
    <property type="molecule type" value="Genomic_DNA"/>
</dbReference>
<evidence type="ECO:0000256" key="5">
    <source>
        <dbReference type="PROSITE-ProRule" id="PRU01248"/>
    </source>
</evidence>
<dbReference type="SUPFAM" id="SSF56349">
    <property type="entry name" value="DNA breaking-rejoining enzymes"/>
    <property type="match status" value="1"/>
</dbReference>
<evidence type="ECO:0000313" key="9">
    <source>
        <dbReference type="EMBL" id="KFN49073.1"/>
    </source>
</evidence>
<evidence type="ECO:0000256" key="3">
    <source>
        <dbReference type="ARBA" id="ARBA00023125"/>
    </source>
</evidence>
<dbReference type="PROSITE" id="PS51900">
    <property type="entry name" value="CB"/>
    <property type="match status" value="1"/>
</dbReference>
<keyword evidence="4" id="KW-0233">DNA recombination</keyword>
<keyword evidence="10" id="KW-1185">Reference proteome</keyword>
<evidence type="ECO:0000313" key="10">
    <source>
        <dbReference type="Proteomes" id="UP000029391"/>
    </source>
</evidence>
<evidence type="ECO:0008006" key="11">
    <source>
        <dbReference type="Google" id="ProtNLM"/>
    </source>
</evidence>
<comment type="similarity">
    <text evidence="1">Belongs to the 'phage' integrase family.</text>
</comment>
<dbReference type="PANTHER" id="PTHR30349">
    <property type="entry name" value="PHAGE INTEGRASE-RELATED"/>
    <property type="match status" value="1"/>
</dbReference>
<protein>
    <recommendedName>
        <fullName evidence="11">Tyr recombinase domain-containing protein</fullName>
    </recommendedName>
</protein>
<keyword evidence="2" id="KW-0229">DNA integration</keyword>
<comment type="caution">
    <text evidence="9">The sequence shown here is derived from an EMBL/GenBank/DDBJ whole genome shotgun (WGS) entry which is preliminary data.</text>
</comment>
<dbReference type="GO" id="GO:0003677">
    <property type="term" value="F:DNA binding"/>
    <property type="evidence" value="ECO:0007669"/>
    <property type="project" value="UniProtKB-UniRule"/>
</dbReference>
<dbReference type="InterPro" id="IPR050090">
    <property type="entry name" value="Tyrosine_recombinase_XerCD"/>
</dbReference>
<organism evidence="9 10">
    <name type="scientific">Arenimonas composti TR7-09 = DSM 18010</name>
    <dbReference type="NCBI Taxonomy" id="1121013"/>
    <lineage>
        <taxon>Bacteria</taxon>
        <taxon>Pseudomonadati</taxon>
        <taxon>Pseudomonadota</taxon>
        <taxon>Gammaproteobacteria</taxon>
        <taxon>Lysobacterales</taxon>
        <taxon>Lysobacteraceae</taxon>
        <taxon>Arenimonas</taxon>
    </lineage>
</organism>
<dbReference type="PANTHER" id="PTHR30349:SF41">
    <property type="entry name" value="INTEGRASE_RECOMBINASE PROTEIN MJ0367-RELATED"/>
    <property type="match status" value="1"/>
</dbReference>
<dbReference type="GO" id="GO:0006310">
    <property type="term" value="P:DNA recombination"/>
    <property type="evidence" value="ECO:0007669"/>
    <property type="project" value="UniProtKB-KW"/>
</dbReference>
<reference evidence="9 10" key="1">
    <citation type="submission" date="2013-09" db="EMBL/GenBank/DDBJ databases">
        <title>Genome sequencing of Arenimonas composti.</title>
        <authorList>
            <person name="Chen F."/>
            <person name="Wang G."/>
        </authorList>
    </citation>
    <scope>NUCLEOTIDE SEQUENCE [LARGE SCALE GENOMIC DNA]</scope>
    <source>
        <strain evidence="9 10">TR7-09</strain>
    </source>
</reference>
<evidence type="ECO:0000259" key="7">
    <source>
        <dbReference type="PROSITE" id="PS51898"/>
    </source>
</evidence>
<evidence type="ECO:0000256" key="2">
    <source>
        <dbReference type="ARBA" id="ARBA00022908"/>
    </source>
</evidence>
<evidence type="ECO:0000256" key="6">
    <source>
        <dbReference type="SAM" id="MobiDB-lite"/>
    </source>
</evidence>
<dbReference type="InterPro" id="IPR002104">
    <property type="entry name" value="Integrase_catalytic"/>
</dbReference>
<dbReference type="PROSITE" id="PS51898">
    <property type="entry name" value="TYR_RECOMBINASE"/>
    <property type="match status" value="1"/>
</dbReference>
<dbReference type="eggNOG" id="COG4974">
    <property type="taxonomic scope" value="Bacteria"/>
</dbReference>
<dbReference type="OrthoDB" id="9801717at2"/>
<dbReference type="GO" id="GO:0015074">
    <property type="term" value="P:DNA integration"/>
    <property type="evidence" value="ECO:0007669"/>
    <property type="project" value="UniProtKB-KW"/>
</dbReference>
<dbReference type="Gene3D" id="1.10.443.10">
    <property type="entry name" value="Intergrase catalytic core"/>
    <property type="match status" value="1"/>
</dbReference>
<dbReference type="InterPro" id="IPR044068">
    <property type="entry name" value="CB"/>
</dbReference>
<proteinExistence type="inferred from homology"/>
<accession>A0A091B8V5</accession>